<name>A0A2V3PU48_9BACT</name>
<dbReference type="Proteomes" id="UP000247973">
    <property type="component" value="Unassembled WGS sequence"/>
</dbReference>
<feature type="chain" id="PRO_5016025822" description="Lipoprotein" evidence="2">
    <location>
        <begin position="22"/>
        <end position="257"/>
    </location>
</feature>
<dbReference type="EMBL" id="QICL01000001">
    <property type="protein sequence ID" value="PXV69139.1"/>
    <property type="molecule type" value="Genomic_DNA"/>
</dbReference>
<proteinExistence type="predicted"/>
<organism evidence="3 4">
    <name type="scientific">Dysgonomonas alginatilytica</name>
    <dbReference type="NCBI Taxonomy" id="1605892"/>
    <lineage>
        <taxon>Bacteria</taxon>
        <taxon>Pseudomonadati</taxon>
        <taxon>Bacteroidota</taxon>
        <taxon>Bacteroidia</taxon>
        <taxon>Bacteroidales</taxon>
        <taxon>Dysgonomonadaceae</taxon>
        <taxon>Dysgonomonas</taxon>
    </lineage>
</organism>
<keyword evidence="4" id="KW-1185">Reference proteome</keyword>
<dbReference type="InterPro" id="IPR010438">
    <property type="entry name" value="Lambda_Bor"/>
</dbReference>
<dbReference type="OrthoDB" id="1453440at2"/>
<protein>
    <recommendedName>
        <fullName evidence="5">Lipoprotein</fullName>
    </recommendedName>
</protein>
<evidence type="ECO:0000256" key="1">
    <source>
        <dbReference type="SAM" id="MobiDB-lite"/>
    </source>
</evidence>
<evidence type="ECO:0008006" key="5">
    <source>
        <dbReference type="Google" id="ProtNLM"/>
    </source>
</evidence>
<feature type="compositionally biased region" description="Polar residues" evidence="1">
    <location>
        <begin position="158"/>
        <end position="167"/>
    </location>
</feature>
<comment type="caution">
    <text evidence="3">The sequence shown here is derived from an EMBL/GenBank/DDBJ whole genome shotgun (WGS) entry which is preliminary data.</text>
</comment>
<evidence type="ECO:0000313" key="4">
    <source>
        <dbReference type="Proteomes" id="UP000247973"/>
    </source>
</evidence>
<reference evidence="3 4" key="1">
    <citation type="submission" date="2018-03" db="EMBL/GenBank/DDBJ databases">
        <title>Genomic Encyclopedia of Archaeal and Bacterial Type Strains, Phase II (KMG-II): from individual species to whole genera.</title>
        <authorList>
            <person name="Goeker M."/>
        </authorList>
    </citation>
    <scope>NUCLEOTIDE SEQUENCE [LARGE SCALE GENOMIC DNA]</scope>
    <source>
        <strain evidence="3 4">DSM 100214</strain>
    </source>
</reference>
<evidence type="ECO:0000313" key="3">
    <source>
        <dbReference type="EMBL" id="PXV69139.1"/>
    </source>
</evidence>
<dbReference type="Pfam" id="PF06291">
    <property type="entry name" value="Lambda_Bor"/>
    <property type="match status" value="1"/>
</dbReference>
<evidence type="ECO:0000256" key="2">
    <source>
        <dbReference type="SAM" id="SignalP"/>
    </source>
</evidence>
<gene>
    <name evidence="3" type="ORF">CLV62_101408</name>
</gene>
<keyword evidence="2" id="KW-0732">Signal</keyword>
<feature type="signal peptide" evidence="2">
    <location>
        <begin position="1"/>
        <end position="21"/>
    </location>
</feature>
<dbReference type="RefSeq" id="WP_110309097.1">
    <property type="nucleotide sequence ID" value="NZ_QICL01000001.1"/>
</dbReference>
<accession>A0A2V3PU48</accession>
<feature type="region of interest" description="Disordered" evidence="1">
    <location>
        <begin position="106"/>
        <end position="179"/>
    </location>
</feature>
<dbReference type="AlphaFoldDB" id="A0A2V3PU48"/>
<dbReference type="PROSITE" id="PS51257">
    <property type="entry name" value="PROKAR_LIPOPROTEIN"/>
    <property type="match status" value="1"/>
</dbReference>
<sequence length="257" mass="28320">MVSKLKIFFIGILIAASFSSCYTTKVTVGDLSPRQPMVKINSEWNHHILWGLVPLGNASMRADDYVGDRTRYMIKTNQSFVNGLVSSLTFGIYTPTTTAYYIPIDESGYDSRDQRPSQSRGSYERARTNELVRGNNQDRYLVEEPAPAPVSAPAPRVSKQQEPQATQYAPVAQPVSAPREYPAEAKVAQQSAAPAQVREVSQSQSGSYKATVYFKNGARMDGTVTHPAGDDNKIELKLPSGLVIESKVSEIEKIVKK</sequence>